<evidence type="ECO:0000256" key="2">
    <source>
        <dbReference type="ARBA" id="ARBA00023015"/>
    </source>
</evidence>
<dbReference type="PANTHER" id="PTHR30118:SF15">
    <property type="entry name" value="TRANSCRIPTIONAL REGULATORY PROTEIN"/>
    <property type="match status" value="1"/>
</dbReference>
<dbReference type="Pfam" id="PF03466">
    <property type="entry name" value="LysR_substrate"/>
    <property type="match status" value="1"/>
</dbReference>
<keyword evidence="7" id="KW-1185">Reference proteome</keyword>
<dbReference type="InterPro" id="IPR036390">
    <property type="entry name" value="WH_DNA-bd_sf"/>
</dbReference>
<dbReference type="OrthoDB" id="9811588at2"/>
<gene>
    <name evidence="6" type="primary">syrM1</name>
    <name evidence="6" type="ORF">ANTHELSMS3_01818</name>
</gene>
<keyword evidence="3" id="KW-0238">DNA-binding</keyword>
<dbReference type="GO" id="GO:0003677">
    <property type="term" value="F:DNA binding"/>
    <property type="evidence" value="ECO:0007669"/>
    <property type="project" value="UniProtKB-KW"/>
</dbReference>
<dbReference type="PROSITE" id="PS50931">
    <property type="entry name" value="HTH_LYSR"/>
    <property type="match status" value="1"/>
</dbReference>
<sequence>MNLRSIDLNLLVVLDALLDEAHVSRAAHRLNLSQPAVSNALQRCRDLFDDPLLERGRGTMRRTVRAEALRGPLKSILSELNDLIDPPETPLHSLHQTVRLTMADDPTFLIAGPLLTALQSTAPGVTPIFRPWNGSTAAARDLLSGETDIAVSVFADQIEGIEQITLFDETYVVAMRRDHPAAQAFDLDAWLAYPHVLMSGTGDAQSPLDAQLTAIGRSRRVGAVVPSFQLVPSLLAHTDHIAMLPKHGFDQNAQPLLTSFDPPIEVSGFPLHLASHTRQSNNRGVQHVIAAVREIFLV</sequence>
<dbReference type="GO" id="GO:0003700">
    <property type="term" value="F:DNA-binding transcription factor activity"/>
    <property type="evidence" value="ECO:0007669"/>
    <property type="project" value="InterPro"/>
</dbReference>
<dbReference type="AlphaFoldDB" id="A0A222E2U7"/>
<accession>A0A222E2U7</accession>
<dbReference type="SUPFAM" id="SSF53850">
    <property type="entry name" value="Periplasmic binding protein-like II"/>
    <property type="match status" value="1"/>
</dbReference>
<name>A0A222E2U7_9RHOB</name>
<dbReference type="Proteomes" id="UP000203589">
    <property type="component" value="Chromosome"/>
</dbReference>
<evidence type="ECO:0000256" key="1">
    <source>
        <dbReference type="ARBA" id="ARBA00009437"/>
    </source>
</evidence>
<dbReference type="InterPro" id="IPR005119">
    <property type="entry name" value="LysR_subst-bd"/>
</dbReference>
<keyword evidence="4" id="KW-0804">Transcription</keyword>
<dbReference type="InterPro" id="IPR050389">
    <property type="entry name" value="LysR-type_TF"/>
</dbReference>
<feature type="domain" description="HTH lysR-type" evidence="5">
    <location>
        <begin position="6"/>
        <end position="63"/>
    </location>
</feature>
<dbReference type="SUPFAM" id="SSF46785">
    <property type="entry name" value="Winged helix' DNA-binding domain"/>
    <property type="match status" value="1"/>
</dbReference>
<dbReference type="Gene3D" id="1.10.10.10">
    <property type="entry name" value="Winged helix-like DNA-binding domain superfamily/Winged helix DNA-binding domain"/>
    <property type="match status" value="1"/>
</dbReference>
<evidence type="ECO:0000313" key="6">
    <source>
        <dbReference type="EMBL" id="ASP20506.1"/>
    </source>
</evidence>
<dbReference type="PANTHER" id="PTHR30118">
    <property type="entry name" value="HTH-TYPE TRANSCRIPTIONAL REGULATOR LEUO-RELATED"/>
    <property type="match status" value="1"/>
</dbReference>
<evidence type="ECO:0000313" key="7">
    <source>
        <dbReference type="Proteomes" id="UP000203589"/>
    </source>
</evidence>
<dbReference type="InterPro" id="IPR037402">
    <property type="entry name" value="YidZ_PBP2"/>
</dbReference>
<evidence type="ECO:0000259" key="5">
    <source>
        <dbReference type="PROSITE" id="PS50931"/>
    </source>
</evidence>
<protein>
    <submittedName>
        <fullName evidence="6">HTH-type transcriptional regulator SyrM 1</fullName>
    </submittedName>
</protein>
<keyword evidence="2" id="KW-0805">Transcription regulation</keyword>
<dbReference type="InterPro" id="IPR000847">
    <property type="entry name" value="LysR_HTH_N"/>
</dbReference>
<proteinExistence type="inferred from homology"/>
<evidence type="ECO:0000256" key="4">
    <source>
        <dbReference type="ARBA" id="ARBA00023163"/>
    </source>
</evidence>
<dbReference type="EMBL" id="CP022540">
    <property type="protein sequence ID" value="ASP20506.1"/>
    <property type="molecule type" value="Genomic_DNA"/>
</dbReference>
<evidence type="ECO:0000256" key="3">
    <source>
        <dbReference type="ARBA" id="ARBA00023125"/>
    </source>
</evidence>
<reference evidence="6 7" key="1">
    <citation type="submission" date="2017-07" db="EMBL/GenBank/DDBJ databases">
        <title>Genome Sequence of Antarctobacter heliothermus Strain SMS3 Isolated from a culture of the Diatom Skeletonema marinoi.</title>
        <authorList>
            <person name="Topel M."/>
            <person name="Pinder M.I.M."/>
            <person name="Johansson O.N."/>
            <person name="Kourtchenko O."/>
            <person name="Godhe A."/>
            <person name="Clarke A.K."/>
        </authorList>
    </citation>
    <scope>NUCLEOTIDE SEQUENCE [LARGE SCALE GENOMIC DNA]</scope>
    <source>
        <strain evidence="6 7">SMS3</strain>
    </source>
</reference>
<organism evidence="6 7">
    <name type="scientific">Antarctobacter heliothermus</name>
    <dbReference type="NCBI Taxonomy" id="74033"/>
    <lineage>
        <taxon>Bacteria</taxon>
        <taxon>Pseudomonadati</taxon>
        <taxon>Pseudomonadota</taxon>
        <taxon>Alphaproteobacteria</taxon>
        <taxon>Rhodobacterales</taxon>
        <taxon>Roseobacteraceae</taxon>
        <taxon>Antarctobacter</taxon>
    </lineage>
</organism>
<comment type="similarity">
    <text evidence="1">Belongs to the LysR transcriptional regulatory family.</text>
</comment>
<dbReference type="CDD" id="cd08417">
    <property type="entry name" value="PBP2_Nitroaromatics_like"/>
    <property type="match status" value="1"/>
</dbReference>
<dbReference type="Pfam" id="PF00126">
    <property type="entry name" value="HTH_1"/>
    <property type="match status" value="1"/>
</dbReference>
<dbReference type="KEGG" id="aht:ANTHELSMS3_01818"/>
<dbReference type="InterPro" id="IPR036388">
    <property type="entry name" value="WH-like_DNA-bd_sf"/>
</dbReference>
<dbReference type="Gene3D" id="3.40.190.10">
    <property type="entry name" value="Periplasmic binding protein-like II"/>
    <property type="match status" value="2"/>
</dbReference>